<keyword evidence="3" id="KW-1185">Reference proteome</keyword>
<accession>A0AAW1NUD3</accession>
<dbReference type="EMBL" id="JALJOQ010000134">
    <property type="protein sequence ID" value="KAK9794921.1"/>
    <property type="molecule type" value="Genomic_DNA"/>
</dbReference>
<dbReference type="Proteomes" id="UP001465755">
    <property type="component" value="Unassembled WGS sequence"/>
</dbReference>
<evidence type="ECO:0000256" key="1">
    <source>
        <dbReference type="SAM" id="MobiDB-lite"/>
    </source>
</evidence>
<comment type="caution">
    <text evidence="2">The sequence shown here is derived from an EMBL/GenBank/DDBJ whole genome shotgun (WGS) entry which is preliminary data.</text>
</comment>
<proteinExistence type="predicted"/>
<sequence>MAGAAVLLPDDLVSRSFEHAQSTYKQQHNWPVVGSTKQSNPGPQSVTQQEIDQKPWSEAAAATRKPFVHHGYQAAKKLEQAAAAGAGASRRKLFLWADCR</sequence>
<reference evidence="2 3" key="1">
    <citation type="journal article" date="2024" name="Nat. Commun.">
        <title>Phylogenomics reveals the evolutionary origins of lichenization in chlorophyte algae.</title>
        <authorList>
            <person name="Puginier C."/>
            <person name="Libourel C."/>
            <person name="Otte J."/>
            <person name="Skaloud P."/>
            <person name="Haon M."/>
            <person name="Grisel S."/>
            <person name="Petersen M."/>
            <person name="Berrin J.G."/>
            <person name="Delaux P.M."/>
            <person name="Dal Grande F."/>
            <person name="Keller J."/>
        </authorList>
    </citation>
    <scope>NUCLEOTIDE SEQUENCE [LARGE SCALE GENOMIC DNA]</scope>
    <source>
        <strain evidence="2 3">SAG 2036</strain>
    </source>
</reference>
<evidence type="ECO:0000313" key="3">
    <source>
        <dbReference type="Proteomes" id="UP001465755"/>
    </source>
</evidence>
<feature type="region of interest" description="Disordered" evidence="1">
    <location>
        <begin position="24"/>
        <end position="47"/>
    </location>
</feature>
<dbReference type="AlphaFoldDB" id="A0AAW1NUD3"/>
<name>A0AAW1NUD3_9CHLO</name>
<protein>
    <submittedName>
        <fullName evidence="2">Uncharacterized protein</fullName>
    </submittedName>
</protein>
<evidence type="ECO:0000313" key="2">
    <source>
        <dbReference type="EMBL" id="KAK9794921.1"/>
    </source>
</evidence>
<gene>
    <name evidence="2" type="ORF">WJX73_008238</name>
</gene>
<organism evidence="2 3">
    <name type="scientific">Symbiochloris irregularis</name>
    <dbReference type="NCBI Taxonomy" id="706552"/>
    <lineage>
        <taxon>Eukaryota</taxon>
        <taxon>Viridiplantae</taxon>
        <taxon>Chlorophyta</taxon>
        <taxon>core chlorophytes</taxon>
        <taxon>Trebouxiophyceae</taxon>
        <taxon>Trebouxiales</taxon>
        <taxon>Trebouxiaceae</taxon>
        <taxon>Symbiochloris</taxon>
    </lineage>
</organism>